<proteinExistence type="inferred from homology"/>
<dbReference type="CDD" id="cd09121">
    <property type="entry name" value="PLDc_DNaseII_2"/>
    <property type="match status" value="1"/>
</dbReference>
<dbReference type="EC" id="3.1.22.1" evidence="4"/>
<gene>
    <name evidence="20" type="ORF">JOB18_010999</name>
</gene>
<evidence type="ECO:0000256" key="6">
    <source>
        <dbReference type="ARBA" id="ARBA00022703"/>
    </source>
</evidence>
<comment type="function">
    <text evidence="18">Hydrolyzes DNA under acidic conditions with a preference for double-stranded DNA. Plays a major role in the clearance of nucleic acids generated through apoptosis, hence preventing autoinflammation. Necessary for proper fetal development and for definitive erythropoiesis in fetal liver and bone marrow, where it degrades nuclear DNA expelled from erythroid precursor cells.</text>
</comment>
<evidence type="ECO:0000313" key="20">
    <source>
        <dbReference type="EMBL" id="KAG7513553.1"/>
    </source>
</evidence>
<dbReference type="GO" id="GO:0005764">
    <property type="term" value="C:lysosome"/>
    <property type="evidence" value="ECO:0007669"/>
    <property type="project" value="UniProtKB-SubCell"/>
</dbReference>
<keyword evidence="10" id="KW-0378">Hydrolase</keyword>
<keyword evidence="21" id="KW-1185">Reference proteome</keyword>
<organism evidence="20 21">
    <name type="scientific">Solea senegalensis</name>
    <name type="common">Senegalese sole</name>
    <dbReference type="NCBI Taxonomy" id="28829"/>
    <lineage>
        <taxon>Eukaryota</taxon>
        <taxon>Metazoa</taxon>
        <taxon>Chordata</taxon>
        <taxon>Craniata</taxon>
        <taxon>Vertebrata</taxon>
        <taxon>Euteleostomi</taxon>
        <taxon>Actinopterygii</taxon>
        <taxon>Neopterygii</taxon>
        <taxon>Teleostei</taxon>
        <taxon>Neoteleostei</taxon>
        <taxon>Acanthomorphata</taxon>
        <taxon>Carangaria</taxon>
        <taxon>Pleuronectiformes</taxon>
        <taxon>Pleuronectoidei</taxon>
        <taxon>Soleidae</taxon>
        <taxon>Solea</taxon>
    </lineage>
</organism>
<accession>A0AAV6S9M1</accession>
<protein>
    <recommendedName>
        <fullName evidence="14">Deoxyribonuclease-2-alpha</fullName>
        <ecNumber evidence="4">3.1.22.1</ecNumber>
    </recommendedName>
    <alternativeName>
        <fullName evidence="15">Acid DNase</fullName>
    </alternativeName>
    <alternativeName>
        <fullName evidence="17">Deoxyribonuclease II alpha</fullName>
    </alternativeName>
    <alternativeName>
        <fullName evidence="16">Lysosomal DNase II</fullName>
    </alternativeName>
</protein>
<evidence type="ECO:0000256" key="19">
    <source>
        <dbReference type="SAM" id="SignalP"/>
    </source>
</evidence>
<dbReference type="Proteomes" id="UP000693946">
    <property type="component" value="Linkage Group LG14"/>
</dbReference>
<evidence type="ECO:0000256" key="4">
    <source>
        <dbReference type="ARBA" id="ARBA00012036"/>
    </source>
</evidence>
<evidence type="ECO:0000256" key="3">
    <source>
        <dbReference type="ARBA" id="ARBA00007527"/>
    </source>
</evidence>
<evidence type="ECO:0000256" key="8">
    <source>
        <dbReference type="ARBA" id="ARBA00022729"/>
    </source>
</evidence>
<evidence type="ECO:0000256" key="15">
    <source>
        <dbReference type="ARBA" id="ARBA00041393"/>
    </source>
</evidence>
<reference evidence="20 21" key="1">
    <citation type="journal article" date="2021" name="Sci. Rep.">
        <title>Chromosome anchoring in Senegalese sole (Solea senegalensis) reveals sex-associated markers and genome rearrangements in flatfish.</title>
        <authorList>
            <person name="Guerrero-Cozar I."/>
            <person name="Gomez-Garrido J."/>
            <person name="Berbel C."/>
            <person name="Martinez-Blanch J.F."/>
            <person name="Alioto T."/>
            <person name="Claros M.G."/>
            <person name="Gagnaire P.A."/>
            <person name="Manchado M."/>
        </authorList>
    </citation>
    <scope>NUCLEOTIDE SEQUENCE [LARGE SCALE GENOMIC DNA]</scope>
    <source>
        <strain evidence="20">Sse05_10M</strain>
    </source>
</reference>
<evidence type="ECO:0000256" key="10">
    <source>
        <dbReference type="ARBA" id="ARBA00022801"/>
    </source>
</evidence>
<keyword evidence="6" id="KW-0053">Apoptosis</keyword>
<evidence type="ECO:0000256" key="11">
    <source>
        <dbReference type="ARBA" id="ARBA00023157"/>
    </source>
</evidence>
<evidence type="ECO:0000256" key="9">
    <source>
        <dbReference type="ARBA" id="ARBA00022759"/>
    </source>
</evidence>
<dbReference type="EMBL" id="JAGKHQ010000006">
    <property type="protein sequence ID" value="KAG7513553.1"/>
    <property type="molecule type" value="Genomic_DNA"/>
</dbReference>
<keyword evidence="5" id="KW-0217">Developmental protein</keyword>
<dbReference type="PROSITE" id="PS51257">
    <property type="entry name" value="PROKAR_LIPOPROTEIN"/>
    <property type="match status" value="1"/>
</dbReference>
<dbReference type="PANTHER" id="PTHR10858:SF9">
    <property type="entry name" value="DEOXYRIBONUCLEASE-2-ALPHA"/>
    <property type="match status" value="1"/>
</dbReference>
<comment type="caution">
    <text evidence="20">The sequence shown here is derived from an EMBL/GenBank/DDBJ whole genome shotgun (WGS) entry which is preliminary data.</text>
</comment>
<evidence type="ECO:0000313" key="21">
    <source>
        <dbReference type="Proteomes" id="UP000693946"/>
    </source>
</evidence>
<comment type="subcellular location">
    <subcellularLocation>
        <location evidence="2">Lysosome</location>
    </subcellularLocation>
</comment>
<keyword evidence="12" id="KW-0325">Glycoprotein</keyword>
<evidence type="ECO:0000256" key="14">
    <source>
        <dbReference type="ARBA" id="ARBA00039868"/>
    </source>
</evidence>
<dbReference type="Pfam" id="PF03265">
    <property type="entry name" value="DNase_II"/>
    <property type="match status" value="1"/>
</dbReference>
<keyword evidence="7" id="KW-0540">Nuclease</keyword>
<comment type="catalytic activity">
    <reaction evidence="1">
        <text>Endonucleolytic cleavage to nucleoside 3'-phosphates and 3'-phosphooligonucleotide end-products.</text>
        <dbReference type="EC" id="3.1.22.1"/>
    </reaction>
</comment>
<dbReference type="GO" id="GO:0004531">
    <property type="term" value="F:deoxyribonuclease II activity"/>
    <property type="evidence" value="ECO:0007669"/>
    <property type="project" value="UniProtKB-EC"/>
</dbReference>
<evidence type="ECO:0000256" key="5">
    <source>
        <dbReference type="ARBA" id="ARBA00022473"/>
    </source>
</evidence>
<evidence type="ECO:0000256" key="7">
    <source>
        <dbReference type="ARBA" id="ARBA00022722"/>
    </source>
</evidence>
<keyword evidence="13" id="KW-0458">Lysosome</keyword>
<dbReference type="InterPro" id="IPR004947">
    <property type="entry name" value="DNase_II"/>
</dbReference>
<keyword evidence="8 19" id="KW-0732">Signal</keyword>
<feature type="signal peptide" evidence="19">
    <location>
        <begin position="1"/>
        <end position="24"/>
    </location>
</feature>
<comment type="similarity">
    <text evidence="3">Belongs to the DNase II family.</text>
</comment>
<sequence length="358" mass="41107">MQRTIHTVIRFLLTSWILLQGCDSDVNCRNDDGNQVDWFVLYKLPNLRDGGLSYLYMDESTKGWRLSRETINSASGALAYTLKPLLDFYDRKIEGFGYMLYSDQPPKPYVAPSSFGHSKGVIMLDRATGVWLSHSTPQFPTYGSKDFWPKNGNANAQTFMCVTYSYDEFKKIGLQLKFIHAYSYDSDIPTTFHNELRCVAQRDCYPKTAPWFREQILTSVNRRQFHSFAKYRRFGDDLYSGIIVNNTKQDLYVKSWGKMRRPLPSNCTITHHVYNVKEMRLPDRNPFTDTVDHSKWCVTQDAGWACIADMNREESQMGRGGGAICSTDVAFGQAFRGLIQQVEPCNVEGAFSDAHREL</sequence>
<dbReference type="PANTHER" id="PTHR10858">
    <property type="entry name" value="DEOXYRIBONUCLEASE II"/>
    <property type="match status" value="1"/>
</dbReference>
<dbReference type="CDD" id="cd09120">
    <property type="entry name" value="PLDc_DNaseII_1"/>
    <property type="match status" value="1"/>
</dbReference>
<name>A0AAV6S9M1_SOLSE</name>
<dbReference type="GO" id="GO:0006309">
    <property type="term" value="P:apoptotic DNA fragmentation"/>
    <property type="evidence" value="ECO:0007669"/>
    <property type="project" value="TreeGrafter"/>
</dbReference>
<evidence type="ECO:0000256" key="2">
    <source>
        <dbReference type="ARBA" id="ARBA00004371"/>
    </source>
</evidence>
<evidence type="ECO:0000256" key="18">
    <source>
        <dbReference type="ARBA" id="ARBA00045381"/>
    </source>
</evidence>
<evidence type="ECO:0000256" key="17">
    <source>
        <dbReference type="ARBA" id="ARBA00043033"/>
    </source>
</evidence>
<keyword evidence="11" id="KW-1015">Disulfide bond</keyword>
<feature type="chain" id="PRO_5043652858" description="Deoxyribonuclease-2-alpha" evidence="19">
    <location>
        <begin position="25"/>
        <end position="358"/>
    </location>
</feature>
<keyword evidence="9" id="KW-0255">Endonuclease</keyword>
<evidence type="ECO:0000256" key="12">
    <source>
        <dbReference type="ARBA" id="ARBA00023180"/>
    </source>
</evidence>
<dbReference type="AlphaFoldDB" id="A0AAV6S9M1"/>
<evidence type="ECO:0000256" key="13">
    <source>
        <dbReference type="ARBA" id="ARBA00023228"/>
    </source>
</evidence>
<evidence type="ECO:0000256" key="1">
    <source>
        <dbReference type="ARBA" id="ARBA00000447"/>
    </source>
</evidence>
<evidence type="ECO:0000256" key="16">
    <source>
        <dbReference type="ARBA" id="ARBA00041918"/>
    </source>
</evidence>